<dbReference type="InterPro" id="IPR009030">
    <property type="entry name" value="Growth_fac_rcpt_cys_sf"/>
</dbReference>
<proteinExistence type="predicted"/>
<gene>
    <name evidence="2" type="ORF">EIN_262330</name>
</gene>
<dbReference type="KEGG" id="eiv:EIN_262330"/>
<accession>A0A0A1TW94</accession>
<reference evidence="2 3" key="1">
    <citation type="submission" date="2012-10" db="EMBL/GenBank/DDBJ databases">
        <authorList>
            <person name="Zafar N."/>
            <person name="Inman J."/>
            <person name="Hall N."/>
            <person name="Lorenzi H."/>
            <person name="Caler E."/>
        </authorList>
    </citation>
    <scope>NUCLEOTIDE SEQUENCE [LARGE SCALE GENOMIC DNA]</scope>
    <source>
        <strain evidence="2 3">IP1</strain>
    </source>
</reference>
<dbReference type="AlphaFoldDB" id="A0A0A1TW94"/>
<feature type="chain" id="PRO_5001979904" evidence="1">
    <location>
        <begin position="17"/>
        <end position="555"/>
    </location>
</feature>
<evidence type="ECO:0000256" key="1">
    <source>
        <dbReference type="SAM" id="SignalP"/>
    </source>
</evidence>
<keyword evidence="3" id="KW-1185">Reference proteome</keyword>
<name>A0A0A1TW94_ENTIV</name>
<sequence length="555" mass="61676">MIRLFFIFALIVLAFSNCPLNEIEGTEYVLTANDVCEYAESLTITSSKLQMTTGSTLKTEKNLELSEGYITLESNCVLNITELLKMNYESMCNATGNSIINTNQLEISSSTINLTDTSIVKTNQLEISSSTINLSGNSMLSSVGNVNIVISLFKLSENALFSVQGNVTLSGSTSPNTLSGKSKLVCLNMFSKTVGSQISINENSHVELLGSFIFKLSRNNLQMSSSTQRINFVSKSFELTREFDADNRSTIQTKNLILTLTSTFKVSTDRTIKDLPLFFVSNTTSITGFSGFTHDCDFDFLYTNNTLDTTSYTTPFKVLLDGHLLRYGTSDKIYCHVNHTEDTLYPYYIENYCPLTDAYITPIDTFYQMKVKVDAPKQNSNVKNAENEVNVIVIGNEKYDLSLTDFIEIEMVSDNQIDLDNFTITKNVFLVAANGFEYNNTSCKSGYFQNGIFICQNHIPCSEGGKTAEGKCAACQDVNCVMCDGDKGNCIKCKENMTYNTNTNICEEYTNCLSFTKDKCLRCNDGFVFEGNNCVNITEDNGNCQIKVGVPSECR</sequence>
<feature type="signal peptide" evidence="1">
    <location>
        <begin position="1"/>
        <end position="16"/>
    </location>
</feature>
<evidence type="ECO:0000313" key="2">
    <source>
        <dbReference type="EMBL" id="ELP84766.1"/>
    </source>
</evidence>
<keyword evidence="1" id="KW-0732">Signal</keyword>
<dbReference type="SUPFAM" id="SSF57184">
    <property type="entry name" value="Growth factor receptor domain"/>
    <property type="match status" value="1"/>
</dbReference>
<dbReference type="RefSeq" id="XP_004184112.1">
    <property type="nucleotide sequence ID" value="XM_004184064.1"/>
</dbReference>
<feature type="non-terminal residue" evidence="2">
    <location>
        <position position="555"/>
    </location>
</feature>
<protein>
    <submittedName>
        <fullName evidence="2">Uncharacterized protein</fullName>
    </submittedName>
</protein>
<dbReference type="EMBL" id="KB207110">
    <property type="protein sequence ID" value="ELP84766.1"/>
    <property type="molecule type" value="Genomic_DNA"/>
</dbReference>
<evidence type="ECO:0000313" key="3">
    <source>
        <dbReference type="Proteomes" id="UP000014680"/>
    </source>
</evidence>
<dbReference type="VEuPathDB" id="AmoebaDB:EIN_262330"/>
<organism evidence="2 3">
    <name type="scientific">Entamoeba invadens IP1</name>
    <dbReference type="NCBI Taxonomy" id="370355"/>
    <lineage>
        <taxon>Eukaryota</taxon>
        <taxon>Amoebozoa</taxon>
        <taxon>Evosea</taxon>
        <taxon>Archamoebae</taxon>
        <taxon>Mastigamoebida</taxon>
        <taxon>Entamoebidae</taxon>
        <taxon>Entamoeba</taxon>
    </lineage>
</organism>
<dbReference type="GeneID" id="14883743"/>
<dbReference type="Proteomes" id="UP000014680">
    <property type="component" value="Unassembled WGS sequence"/>
</dbReference>